<dbReference type="AlphaFoldDB" id="A0AAN7W3X4"/>
<accession>A0AAN7W3X4</accession>
<dbReference type="Proteomes" id="UP001310594">
    <property type="component" value="Unassembled WGS sequence"/>
</dbReference>
<gene>
    <name evidence="1" type="ORF">LTR97_008716</name>
</gene>
<protein>
    <recommendedName>
        <fullName evidence="3">F-box domain-containing protein</fullName>
    </recommendedName>
</protein>
<evidence type="ECO:0000313" key="2">
    <source>
        <dbReference type="Proteomes" id="UP001310594"/>
    </source>
</evidence>
<evidence type="ECO:0008006" key="3">
    <source>
        <dbReference type="Google" id="ProtNLM"/>
    </source>
</evidence>
<reference evidence="1" key="1">
    <citation type="submission" date="2023-08" db="EMBL/GenBank/DDBJ databases">
        <title>Black Yeasts Isolated from many extreme environments.</title>
        <authorList>
            <person name="Coleine C."/>
            <person name="Stajich J.E."/>
            <person name="Selbmann L."/>
        </authorList>
    </citation>
    <scope>NUCLEOTIDE SEQUENCE</scope>
    <source>
        <strain evidence="1">CCFEE 5810</strain>
    </source>
</reference>
<dbReference type="EMBL" id="JAVRQU010000014">
    <property type="protein sequence ID" value="KAK5695210.1"/>
    <property type="molecule type" value="Genomic_DNA"/>
</dbReference>
<evidence type="ECO:0000313" key="1">
    <source>
        <dbReference type="EMBL" id="KAK5695210.1"/>
    </source>
</evidence>
<organism evidence="1 2">
    <name type="scientific">Elasticomyces elasticus</name>
    <dbReference type="NCBI Taxonomy" id="574655"/>
    <lineage>
        <taxon>Eukaryota</taxon>
        <taxon>Fungi</taxon>
        <taxon>Dikarya</taxon>
        <taxon>Ascomycota</taxon>
        <taxon>Pezizomycotina</taxon>
        <taxon>Dothideomycetes</taxon>
        <taxon>Dothideomycetidae</taxon>
        <taxon>Mycosphaerellales</taxon>
        <taxon>Teratosphaeriaceae</taxon>
        <taxon>Elasticomyces</taxon>
    </lineage>
</organism>
<sequence>MEPSTTQHTNCALLRLPRELRNNIYSFVVVPGVRISNRINRPLLPLRDIPLDQLPRNPRVTAWNAVYSPLLQVNRQIQDEYLENGHLCAALGLDLPPRGLCQPYLQSLSLKNSVPSHALAEVKVVIIMLHWTTVMHVGATDELHNFWSIHTQEELTQQRNIAWTPSKELRRALVHFLGLVRPKVHSTAQVIIRIDLSDIPVPCDPFTWAPDPHGAHSTTTTNIAHMFHKETIFSLGQDVTLTWPRRLMVEGYIEVPLWCSMASNSAEVRSSRRKWDDGEAERIVPPKYKESVEKLRVRFDYEEGEDDWRGFKVMWFERCD</sequence>
<proteinExistence type="predicted"/>
<comment type="caution">
    <text evidence="1">The sequence shown here is derived from an EMBL/GenBank/DDBJ whole genome shotgun (WGS) entry which is preliminary data.</text>
</comment>
<name>A0AAN7W3X4_9PEZI</name>